<evidence type="ECO:0000313" key="2">
    <source>
        <dbReference type="WBParaSite" id="MCU_011651-RA"/>
    </source>
</evidence>
<name>A0A5K3FTV0_MESCO</name>
<dbReference type="Pfam" id="PF23309">
    <property type="entry name" value="DUF7083"/>
    <property type="match status" value="1"/>
</dbReference>
<dbReference type="Gene3D" id="2.40.70.10">
    <property type="entry name" value="Acid Proteases"/>
    <property type="match status" value="1"/>
</dbReference>
<dbReference type="InterPro" id="IPR055510">
    <property type="entry name" value="DUF7083"/>
</dbReference>
<feature type="domain" description="DUF7083" evidence="1">
    <location>
        <begin position="95"/>
        <end position="176"/>
    </location>
</feature>
<accession>A0A5K3FTV0</accession>
<proteinExistence type="predicted"/>
<dbReference type="SUPFAM" id="SSF50630">
    <property type="entry name" value="Acid proteases"/>
    <property type="match status" value="1"/>
</dbReference>
<organism evidence="2">
    <name type="scientific">Mesocestoides corti</name>
    <name type="common">Flatworm</name>
    <dbReference type="NCBI Taxonomy" id="53468"/>
    <lineage>
        <taxon>Eukaryota</taxon>
        <taxon>Metazoa</taxon>
        <taxon>Spiralia</taxon>
        <taxon>Lophotrochozoa</taxon>
        <taxon>Platyhelminthes</taxon>
        <taxon>Cestoda</taxon>
        <taxon>Eucestoda</taxon>
        <taxon>Cyclophyllidea</taxon>
        <taxon>Mesocestoididae</taxon>
        <taxon>Mesocestoides</taxon>
    </lineage>
</organism>
<dbReference type="AlphaFoldDB" id="A0A5K3FTV0"/>
<dbReference type="InterPro" id="IPR021109">
    <property type="entry name" value="Peptidase_aspartic_dom_sf"/>
</dbReference>
<evidence type="ECO:0000259" key="1">
    <source>
        <dbReference type="Pfam" id="PF23309"/>
    </source>
</evidence>
<dbReference type="WBParaSite" id="MCU_011651-RA">
    <property type="protein sequence ID" value="MCU_011651-RA"/>
    <property type="gene ID" value="MCU_011651"/>
</dbReference>
<reference evidence="2" key="1">
    <citation type="submission" date="2019-11" db="UniProtKB">
        <authorList>
            <consortium name="WormBaseParasite"/>
        </authorList>
    </citation>
    <scope>IDENTIFICATION</scope>
</reference>
<protein>
    <submittedName>
        <fullName evidence="2">Peptidase A2 domain-containing protein</fullName>
    </submittedName>
</protein>
<sequence>MLPQHFHTELKRRISCRSGCLLCKVSYRRYSGLFDSWCSCQIGEPTGFLSRSSCEVLQLLEPDCFPQKRRRRLVLKLADRQSSQAAPAITPSIYGLSNSISEFSYDPENGVTFECWYRRYEDLFRVDLASQDDAWKVGLLTRKLGPSELEKYTDVILPKSSLDFTFGETVQNLKSRSGRHPHLHTKERSIAKPASPTISSLSLRVTSEDISQQQRMYTTVLINGYPVRLQLDTASDVTIISETQWRSIGSPPLRKQSNIDLSEHVPSLLHLRCLATWQELVNDVRRRPPLPHTTQHFQPFS</sequence>